<dbReference type="Pfam" id="PF00842">
    <property type="entry name" value="Ala_racemase_C"/>
    <property type="match status" value="1"/>
</dbReference>
<dbReference type="InterPro" id="IPR029066">
    <property type="entry name" value="PLP-binding_barrel"/>
</dbReference>
<dbReference type="SMART" id="SM01005">
    <property type="entry name" value="Ala_racemase_C"/>
    <property type="match status" value="1"/>
</dbReference>
<evidence type="ECO:0000313" key="12">
    <source>
        <dbReference type="Proteomes" id="UP000321764"/>
    </source>
</evidence>
<dbReference type="Gene3D" id="2.40.37.10">
    <property type="entry name" value="Lyase, Ornithine Decarboxylase, Chain A, domain 1"/>
    <property type="match status" value="1"/>
</dbReference>
<evidence type="ECO:0000256" key="3">
    <source>
        <dbReference type="ARBA" id="ARBA00007880"/>
    </source>
</evidence>
<evidence type="ECO:0000313" key="11">
    <source>
        <dbReference type="EMBL" id="TXR53908.1"/>
    </source>
</evidence>
<dbReference type="EMBL" id="VKAD01000001">
    <property type="protein sequence ID" value="TXR53908.1"/>
    <property type="molecule type" value="Genomic_DNA"/>
</dbReference>
<feature type="domain" description="Alanine racemase C-terminal" evidence="10">
    <location>
        <begin position="233"/>
        <end position="357"/>
    </location>
</feature>
<keyword evidence="12" id="KW-1185">Reference proteome</keyword>
<dbReference type="EC" id="5.1.1.1" evidence="4 7"/>
<comment type="similarity">
    <text evidence="3 7">Belongs to the alanine racemase family.</text>
</comment>
<dbReference type="PROSITE" id="PS00395">
    <property type="entry name" value="ALANINE_RACEMASE"/>
    <property type="match status" value="1"/>
</dbReference>
<dbReference type="GO" id="GO:0008784">
    <property type="term" value="F:alanine racemase activity"/>
    <property type="evidence" value="ECO:0007669"/>
    <property type="project" value="UniProtKB-UniRule"/>
</dbReference>
<dbReference type="PRINTS" id="PR00992">
    <property type="entry name" value="ALARACEMASE"/>
</dbReference>
<dbReference type="UniPathway" id="UPA00042">
    <property type="reaction ID" value="UER00497"/>
</dbReference>
<dbReference type="InterPro" id="IPR009006">
    <property type="entry name" value="Ala_racemase/Decarboxylase_C"/>
</dbReference>
<sequence>MSRGTRAVISYSALRHNFKRVQQLAPQSNIWAVVKADAYGHGAVQAAHTFSDADGYAVATFDEARQLRAAGLTKPILLLEGVTCAEHLIEAAQLGCESMIHCQDQLDHLSQLTQGEQIKVWLKVDTGMHRLGFLASSLPQIRQQIAELESVQLGGVVTHMCCADDLRRPEITQAQLALASQCKEQGEQASFANSASIIKWPETHADWVRPGIMLYGASPFADLSAQDIQLKPAMTLSAPIIALRRVSKGESVGYGLIWTAERDSVIATLAIGYADGYPRHAPSGTPVMLNGQRVATAGRVSMDMTMIDVTDVADVAIGDMAQLWGDELPVDEVASVIGTIGYELLTRVSPRVERLYID</sequence>
<dbReference type="NCBIfam" id="TIGR00492">
    <property type="entry name" value="alr"/>
    <property type="match status" value="1"/>
</dbReference>
<dbReference type="OrthoDB" id="9813814at2"/>
<dbReference type="InterPro" id="IPR000821">
    <property type="entry name" value="Ala_racemase"/>
</dbReference>
<dbReference type="Gene3D" id="3.20.20.10">
    <property type="entry name" value="Alanine racemase"/>
    <property type="match status" value="1"/>
</dbReference>
<dbReference type="CDD" id="cd06827">
    <property type="entry name" value="PLPDE_III_AR_proteobact"/>
    <property type="match status" value="1"/>
</dbReference>
<feature type="active site" description="Proton acceptor; specific for D-alanine" evidence="7">
    <location>
        <position position="35"/>
    </location>
</feature>
<evidence type="ECO:0000256" key="6">
    <source>
        <dbReference type="ARBA" id="ARBA00023235"/>
    </source>
</evidence>
<dbReference type="InterPro" id="IPR020622">
    <property type="entry name" value="Ala_racemase_pyridoxalP-BS"/>
</dbReference>
<feature type="binding site" evidence="7 9">
    <location>
        <position position="302"/>
    </location>
    <ligand>
        <name>substrate</name>
    </ligand>
</feature>
<reference evidence="11 12" key="1">
    <citation type="submission" date="2019-07" db="EMBL/GenBank/DDBJ databases">
        <title>Reinekea sp. strain SSH23 genome sequencing and assembly.</title>
        <authorList>
            <person name="Kim I."/>
        </authorList>
    </citation>
    <scope>NUCLEOTIDE SEQUENCE [LARGE SCALE GENOMIC DNA]</scope>
    <source>
        <strain evidence="11 12">SSH23</strain>
    </source>
</reference>
<evidence type="ECO:0000256" key="1">
    <source>
        <dbReference type="ARBA" id="ARBA00000316"/>
    </source>
</evidence>
<keyword evidence="6 7" id="KW-0413">Isomerase</keyword>
<evidence type="ECO:0000256" key="2">
    <source>
        <dbReference type="ARBA" id="ARBA00001933"/>
    </source>
</evidence>
<dbReference type="Proteomes" id="UP000321764">
    <property type="component" value="Unassembled WGS sequence"/>
</dbReference>
<comment type="catalytic activity">
    <reaction evidence="1 7">
        <text>L-alanine = D-alanine</text>
        <dbReference type="Rhea" id="RHEA:20249"/>
        <dbReference type="ChEBI" id="CHEBI:57416"/>
        <dbReference type="ChEBI" id="CHEBI:57972"/>
        <dbReference type="EC" id="5.1.1.1"/>
    </reaction>
</comment>
<comment type="cofactor">
    <cofactor evidence="2 7 8">
        <name>pyridoxal 5'-phosphate</name>
        <dbReference type="ChEBI" id="CHEBI:597326"/>
    </cofactor>
</comment>
<dbReference type="GO" id="GO:0030632">
    <property type="term" value="P:D-alanine biosynthetic process"/>
    <property type="evidence" value="ECO:0007669"/>
    <property type="project" value="UniProtKB-UniRule"/>
</dbReference>
<name>A0A5C8Z9K7_9GAMM</name>
<feature type="modified residue" description="N6-(pyridoxal phosphate)lysine" evidence="7 8">
    <location>
        <position position="35"/>
    </location>
</feature>
<evidence type="ECO:0000256" key="7">
    <source>
        <dbReference type="HAMAP-Rule" id="MF_01201"/>
    </source>
</evidence>
<gene>
    <name evidence="11" type="primary">alr</name>
    <name evidence="11" type="ORF">FME95_04970</name>
</gene>
<comment type="pathway">
    <text evidence="7">Amino-acid biosynthesis; D-alanine biosynthesis; D-alanine from L-alanine: step 1/1.</text>
</comment>
<evidence type="ECO:0000259" key="10">
    <source>
        <dbReference type="SMART" id="SM01005"/>
    </source>
</evidence>
<dbReference type="AlphaFoldDB" id="A0A5C8Z9K7"/>
<dbReference type="FunFam" id="2.40.37.10:FF:000002">
    <property type="entry name" value="Alanine racemase"/>
    <property type="match status" value="1"/>
</dbReference>
<dbReference type="SUPFAM" id="SSF51419">
    <property type="entry name" value="PLP-binding barrel"/>
    <property type="match status" value="1"/>
</dbReference>
<accession>A0A5C8Z9K7</accession>
<evidence type="ECO:0000256" key="4">
    <source>
        <dbReference type="ARBA" id="ARBA00013089"/>
    </source>
</evidence>
<dbReference type="InterPro" id="IPR001608">
    <property type="entry name" value="Ala_racemase_N"/>
</dbReference>
<evidence type="ECO:0000256" key="5">
    <source>
        <dbReference type="ARBA" id="ARBA00022898"/>
    </source>
</evidence>
<dbReference type="InterPro" id="IPR011079">
    <property type="entry name" value="Ala_racemase_C"/>
</dbReference>
<dbReference type="HAMAP" id="MF_01201">
    <property type="entry name" value="Ala_racemase"/>
    <property type="match status" value="1"/>
</dbReference>
<dbReference type="PANTHER" id="PTHR30511">
    <property type="entry name" value="ALANINE RACEMASE"/>
    <property type="match status" value="1"/>
</dbReference>
<protein>
    <recommendedName>
        <fullName evidence="4 7">Alanine racemase</fullName>
        <ecNumber evidence="4 7">5.1.1.1</ecNumber>
    </recommendedName>
</protein>
<comment type="caution">
    <text evidence="11">The sequence shown here is derived from an EMBL/GenBank/DDBJ whole genome shotgun (WGS) entry which is preliminary data.</text>
</comment>
<organism evidence="11 12">
    <name type="scientific">Reinekea thalattae</name>
    <dbReference type="NCBI Taxonomy" id="2593301"/>
    <lineage>
        <taxon>Bacteria</taxon>
        <taxon>Pseudomonadati</taxon>
        <taxon>Pseudomonadota</taxon>
        <taxon>Gammaproteobacteria</taxon>
        <taxon>Oceanospirillales</taxon>
        <taxon>Saccharospirillaceae</taxon>
        <taxon>Reinekea</taxon>
    </lineage>
</organism>
<comment type="function">
    <text evidence="7">Catalyzes the interconversion of L-alanine and D-alanine. May also act on other amino acids.</text>
</comment>
<dbReference type="RefSeq" id="WP_147713307.1">
    <property type="nucleotide sequence ID" value="NZ_VKAD01000001.1"/>
</dbReference>
<evidence type="ECO:0000256" key="8">
    <source>
        <dbReference type="PIRSR" id="PIRSR600821-50"/>
    </source>
</evidence>
<feature type="binding site" evidence="7 9">
    <location>
        <position position="130"/>
    </location>
    <ligand>
        <name>substrate</name>
    </ligand>
</feature>
<dbReference type="GO" id="GO:0030170">
    <property type="term" value="F:pyridoxal phosphate binding"/>
    <property type="evidence" value="ECO:0007669"/>
    <property type="project" value="UniProtKB-UniRule"/>
</dbReference>
<dbReference type="Pfam" id="PF01168">
    <property type="entry name" value="Ala_racemase_N"/>
    <property type="match status" value="1"/>
</dbReference>
<dbReference type="GO" id="GO:0005829">
    <property type="term" value="C:cytosol"/>
    <property type="evidence" value="ECO:0007669"/>
    <property type="project" value="TreeGrafter"/>
</dbReference>
<dbReference type="FunFam" id="3.20.20.10:FF:000002">
    <property type="entry name" value="Alanine racemase"/>
    <property type="match status" value="1"/>
</dbReference>
<dbReference type="SUPFAM" id="SSF50621">
    <property type="entry name" value="Alanine racemase C-terminal domain-like"/>
    <property type="match status" value="1"/>
</dbReference>
<proteinExistence type="inferred from homology"/>
<evidence type="ECO:0000256" key="9">
    <source>
        <dbReference type="PIRSR" id="PIRSR600821-52"/>
    </source>
</evidence>
<keyword evidence="5 7" id="KW-0663">Pyridoxal phosphate</keyword>
<dbReference type="PANTHER" id="PTHR30511:SF0">
    <property type="entry name" value="ALANINE RACEMASE, CATABOLIC-RELATED"/>
    <property type="match status" value="1"/>
</dbReference>
<feature type="active site" description="Proton acceptor; specific for L-alanine" evidence="7">
    <location>
        <position position="254"/>
    </location>
</feature>